<evidence type="ECO:0000313" key="3">
    <source>
        <dbReference type="Proteomes" id="UP000094578"/>
    </source>
</evidence>
<proteinExistence type="predicted"/>
<evidence type="ECO:0000313" key="2">
    <source>
        <dbReference type="EMBL" id="ODP26300.1"/>
    </source>
</evidence>
<organism evidence="2 3">
    <name type="scientific">Paenibacillus nuruki</name>
    <dbReference type="NCBI Taxonomy" id="1886670"/>
    <lineage>
        <taxon>Bacteria</taxon>
        <taxon>Bacillati</taxon>
        <taxon>Bacillota</taxon>
        <taxon>Bacilli</taxon>
        <taxon>Bacillales</taxon>
        <taxon>Paenibacillaceae</taxon>
        <taxon>Paenibacillus</taxon>
    </lineage>
</organism>
<evidence type="ECO:0000256" key="1">
    <source>
        <dbReference type="SAM" id="SignalP"/>
    </source>
</evidence>
<dbReference type="AlphaFoldDB" id="A0A1E3L010"/>
<dbReference type="STRING" id="1886670.PTI45_04140"/>
<dbReference type="EMBL" id="MDER01000086">
    <property type="protein sequence ID" value="ODP26300.1"/>
    <property type="molecule type" value="Genomic_DNA"/>
</dbReference>
<reference evidence="2 3" key="1">
    <citation type="submission" date="2016-08" db="EMBL/GenBank/DDBJ databases">
        <title>Genome sequencing of Paenibacillus sp. TI45-13ar, isolated from Korean traditional nuruk.</title>
        <authorList>
            <person name="Kim S.-J."/>
        </authorList>
    </citation>
    <scope>NUCLEOTIDE SEQUENCE [LARGE SCALE GENOMIC DNA]</scope>
    <source>
        <strain evidence="2 3">TI45-13ar</strain>
    </source>
</reference>
<keyword evidence="1" id="KW-0732">Signal</keyword>
<name>A0A1E3L010_9BACL</name>
<accession>A0A1E3L010</accession>
<feature type="chain" id="PRO_5009131139" evidence="1">
    <location>
        <begin position="30"/>
        <end position="199"/>
    </location>
</feature>
<comment type="caution">
    <text evidence="2">The sequence shown here is derived from an EMBL/GenBank/DDBJ whole genome shotgun (WGS) entry which is preliminary data.</text>
</comment>
<dbReference type="RefSeq" id="WP_069329465.1">
    <property type="nucleotide sequence ID" value="NZ_MDER01000086.1"/>
</dbReference>
<keyword evidence="3" id="KW-1185">Reference proteome</keyword>
<sequence length="199" mass="22762">MKKQSLRVIVMLMVFTLIPVFYSSATIHAATTNKPLSNQSPSAPEPIDIEEDTYSDHEVAPELQQAFDDYVDYYSQYKEWVPYETKAVSILNKYKKVLASTRKQAYSEMTNIAIPNYKKFLSGMKQLKPNNNDLSTIHSKLIKGTTLQLEGMVLFQKYVSKLNPDPTIIKKANFKFTQGQLLISEFNEEIALYNAPFSQ</sequence>
<protein>
    <submittedName>
        <fullName evidence="2">Uncharacterized protein</fullName>
    </submittedName>
</protein>
<gene>
    <name evidence="2" type="ORF">PTI45_04140</name>
</gene>
<dbReference type="Proteomes" id="UP000094578">
    <property type="component" value="Unassembled WGS sequence"/>
</dbReference>
<feature type="signal peptide" evidence="1">
    <location>
        <begin position="1"/>
        <end position="29"/>
    </location>
</feature>